<protein>
    <submittedName>
        <fullName evidence="1">Uncharacterized protein</fullName>
    </submittedName>
</protein>
<reference evidence="1 2" key="1">
    <citation type="submission" date="2018-05" db="EMBL/GenBank/DDBJ databases">
        <title>Freshwater and sediment microbial communities from various areas in North America, analyzing microbe dynamics in response to fracking.</title>
        <authorList>
            <person name="Lamendella R."/>
        </authorList>
    </citation>
    <scope>NUCLEOTIDE SEQUENCE [LARGE SCALE GENOMIC DNA]</scope>
    <source>
        <strain evidence="1 2">15_TX</strain>
    </source>
</reference>
<proteinExistence type="predicted"/>
<gene>
    <name evidence="1" type="ORF">DFO73_102284</name>
</gene>
<accession>A0A2V3A3X0</accession>
<name>A0A2V3A3X0_9BACI</name>
<evidence type="ECO:0000313" key="2">
    <source>
        <dbReference type="Proteomes" id="UP000247150"/>
    </source>
</evidence>
<dbReference type="EMBL" id="QGTW01000002">
    <property type="protein sequence ID" value="PWW31288.1"/>
    <property type="molecule type" value="Genomic_DNA"/>
</dbReference>
<comment type="caution">
    <text evidence="1">The sequence shown here is derived from an EMBL/GenBank/DDBJ whole genome shotgun (WGS) entry which is preliminary data.</text>
</comment>
<organism evidence="1 2">
    <name type="scientific">Cytobacillus oceanisediminis</name>
    <dbReference type="NCBI Taxonomy" id="665099"/>
    <lineage>
        <taxon>Bacteria</taxon>
        <taxon>Bacillati</taxon>
        <taxon>Bacillota</taxon>
        <taxon>Bacilli</taxon>
        <taxon>Bacillales</taxon>
        <taxon>Bacillaceae</taxon>
        <taxon>Cytobacillus</taxon>
    </lineage>
</organism>
<dbReference type="AlphaFoldDB" id="A0A2V3A3X0"/>
<dbReference type="Proteomes" id="UP000247150">
    <property type="component" value="Unassembled WGS sequence"/>
</dbReference>
<sequence>MEITNENIRKNPSATALLIEEFLNERKMEAKMIDKILINWAKWRKVLRISLMKLIIKLKE</sequence>
<evidence type="ECO:0000313" key="1">
    <source>
        <dbReference type="EMBL" id="PWW31288.1"/>
    </source>
</evidence>
<dbReference type="RefSeq" id="WP_110063826.1">
    <property type="nucleotide sequence ID" value="NZ_QGTW01000002.1"/>
</dbReference>